<dbReference type="PANTHER" id="PTHR30446:SF0">
    <property type="entry name" value="RECOMBINATION PROTEIN RECR"/>
    <property type="match status" value="1"/>
</dbReference>
<evidence type="ECO:0000256" key="4">
    <source>
        <dbReference type="ARBA" id="ARBA00022833"/>
    </source>
</evidence>
<dbReference type="GO" id="GO:0006310">
    <property type="term" value="P:DNA recombination"/>
    <property type="evidence" value="ECO:0007669"/>
    <property type="project" value="UniProtKB-UniRule"/>
</dbReference>
<dbReference type="SMART" id="SM00493">
    <property type="entry name" value="TOPRIM"/>
    <property type="match status" value="1"/>
</dbReference>
<keyword evidence="10" id="KW-1185">Reference proteome</keyword>
<feature type="domain" description="Toprim" evidence="8">
    <location>
        <begin position="81"/>
        <end position="175"/>
    </location>
</feature>
<dbReference type="GO" id="GO:0008270">
    <property type="term" value="F:zinc ion binding"/>
    <property type="evidence" value="ECO:0007669"/>
    <property type="project" value="UniProtKB-KW"/>
</dbReference>
<gene>
    <name evidence="7" type="primary">recR</name>
    <name evidence="9" type="ORF">CCALI_00835</name>
</gene>
<dbReference type="Pfam" id="PF21176">
    <property type="entry name" value="RecR_HhH"/>
    <property type="match status" value="1"/>
</dbReference>
<dbReference type="Gene3D" id="1.10.8.420">
    <property type="entry name" value="RecR Domain 1"/>
    <property type="match status" value="1"/>
</dbReference>
<dbReference type="Pfam" id="PF21175">
    <property type="entry name" value="RecR_C"/>
    <property type="match status" value="1"/>
</dbReference>
<dbReference type="EMBL" id="HF951689">
    <property type="protein sequence ID" value="CCW34658.1"/>
    <property type="molecule type" value="Genomic_DNA"/>
</dbReference>
<name>S0EXX8_CHTCT</name>
<evidence type="ECO:0000256" key="6">
    <source>
        <dbReference type="ARBA" id="ARBA00023204"/>
    </source>
</evidence>
<dbReference type="InterPro" id="IPR023627">
    <property type="entry name" value="Rcmb_RecR"/>
</dbReference>
<dbReference type="GO" id="GO:0003677">
    <property type="term" value="F:DNA binding"/>
    <property type="evidence" value="ECO:0007669"/>
    <property type="project" value="UniProtKB-UniRule"/>
</dbReference>
<dbReference type="FunCoup" id="S0EXX8">
    <property type="interactions" value="263"/>
</dbReference>
<dbReference type="Proteomes" id="UP000014227">
    <property type="component" value="Chromosome I"/>
</dbReference>
<dbReference type="PROSITE" id="PS50880">
    <property type="entry name" value="TOPRIM"/>
    <property type="match status" value="1"/>
</dbReference>
<dbReference type="HAMAP" id="MF_00017">
    <property type="entry name" value="RecR"/>
    <property type="match status" value="1"/>
</dbReference>
<keyword evidence="6 7" id="KW-0234">DNA repair</keyword>
<dbReference type="HOGENOM" id="CLU_060739_1_0_0"/>
<keyword evidence="2 7" id="KW-0227">DNA damage</keyword>
<dbReference type="PATRIC" id="fig|1303518.3.peg.844"/>
<dbReference type="PANTHER" id="PTHR30446">
    <property type="entry name" value="RECOMBINATION PROTEIN RECR"/>
    <property type="match status" value="1"/>
</dbReference>
<dbReference type="AlphaFoldDB" id="S0EXX8"/>
<dbReference type="InterPro" id="IPR015967">
    <property type="entry name" value="Rcmb_RecR_Znf"/>
</dbReference>
<sequence length="198" mass="22290">MLHYPKPLAKLVAELERLPGVGPKSAQRMAFYLLRQPKEEAAKLAEAILQVKETIRLCKECSNFTDQELCEICRDPKRDRSLLCVVAETRDLIAMEKTNEYNGLYHVLQGLISPMDNITPEMLRIRELFPRVANGVREVILAFNSTTEGQTTALYLASRLKPLGVKVTQIAHGLPAGGELDYADQATLISALQWRREI</sequence>
<dbReference type="Pfam" id="PF13662">
    <property type="entry name" value="Toprim_4"/>
    <property type="match status" value="1"/>
</dbReference>
<dbReference type="OrthoDB" id="9802672at2"/>
<keyword evidence="1 7" id="KW-0479">Metal-binding</keyword>
<dbReference type="GO" id="GO:0006281">
    <property type="term" value="P:DNA repair"/>
    <property type="evidence" value="ECO:0007669"/>
    <property type="project" value="UniProtKB-UniRule"/>
</dbReference>
<feature type="zinc finger region" description="C4-type" evidence="7">
    <location>
        <begin position="58"/>
        <end position="73"/>
    </location>
</feature>
<dbReference type="NCBIfam" id="TIGR00615">
    <property type="entry name" value="recR"/>
    <property type="match status" value="1"/>
</dbReference>
<dbReference type="KEGG" id="ccz:CCALI_00835"/>
<dbReference type="STRING" id="454171.CP488_00319"/>
<keyword evidence="4 7" id="KW-0862">Zinc</keyword>
<dbReference type="InterPro" id="IPR000093">
    <property type="entry name" value="DNA_Rcmb_RecR"/>
</dbReference>
<comment type="similarity">
    <text evidence="7">Belongs to the RecR family.</text>
</comment>
<reference evidence="10" key="1">
    <citation type="submission" date="2013-03" db="EMBL/GenBank/DDBJ databases">
        <title>Genome sequence of Chthonomonas calidirosea, the first sequenced genome from the Armatimonadetes phylum (formally candidate division OP10).</title>
        <authorList>
            <person name="Lee K.C.Y."/>
            <person name="Morgan X.C."/>
            <person name="Dunfield P.F."/>
            <person name="Tamas I."/>
            <person name="Houghton K.M."/>
            <person name="Vyssotski M."/>
            <person name="Ryan J.L.J."/>
            <person name="Lagutin K."/>
            <person name="McDonald I.R."/>
            <person name="Stott M.B."/>
        </authorList>
    </citation>
    <scope>NUCLEOTIDE SEQUENCE [LARGE SCALE GENOMIC DNA]</scope>
    <source>
        <strain evidence="10">DSM 23976 / ICMP 18418 / T49</strain>
    </source>
</reference>
<keyword evidence="5 7" id="KW-0233">DNA recombination</keyword>
<evidence type="ECO:0000256" key="5">
    <source>
        <dbReference type="ARBA" id="ARBA00023172"/>
    </source>
</evidence>
<dbReference type="Gene3D" id="3.40.1360.10">
    <property type="match status" value="1"/>
</dbReference>
<evidence type="ECO:0000313" key="9">
    <source>
        <dbReference type="EMBL" id="CCW34658.1"/>
    </source>
</evidence>
<dbReference type="CDD" id="cd01025">
    <property type="entry name" value="TOPRIM_recR"/>
    <property type="match status" value="1"/>
</dbReference>
<proteinExistence type="inferred from homology"/>
<dbReference type="SUPFAM" id="SSF111304">
    <property type="entry name" value="Recombination protein RecR"/>
    <property type="match status" value="1"/>
</dbReference>
<dbReference type="InParanoid" id="S0EXX8"/>
<evidence type="ECO:0000259" key="8">
    <source>
        <dbReference type="PROSITE" id="PS50880"/>
    </source>
</evidence>
<evidence type="ECO:0000256" key="3">
    <source>
        <dbReference type="ARBA" id="ARBA00022771"/>
    </source>
</evidence>
<evidence type="ECO:0000313" key="10">
    <source>
        <dbReference type="Proteomes" id="UP000014227"/>
    </source>
</evidence>
<dbReference type="PROSITE" id="PS01300">
    <property type="entry name" value="RECR"/>
    <property type="match status" value="1"/>
</dbReference>
<keyword evidence="3 7" id="KW-0863">Zinc-finger</keyword>
<evidence type="ECO:0000256" key="7">
    <source>
        <dbReference type="HAMAP-Rule" id="MF_00017"/>
    </source>
</evidence>
<dbReference type="Pfam" id="PF02132">
    <property type="entry name" value="RecR_ZnF"/>
    <property type="match status" value="1"/>
</dbReference>
<evidence type="ECO:0000256" key="2">
    <source>
        <dbReference type="ARBA" id="ARBA00022763"/>
    </source>
</evidence>
<dbReference type="InterPro" id="IPR034137">
    <property type="entry name" value="TOPRIM_RecR"/>
</dbReference>
<dbReference type="eggNOG" id="COG0353">
    <property type="taxonomic scope" value="Bacteria"/>
</dbReference>
<evidence type="ECO:0000256" key="1">
    <source>
        <dbReference type="ARBA" id="ARBA00022723"/>
    </source>
</evidence>
<dbReference type="InterPro" id="IPR006171">
    <property type="entry name" value="TOPRIM_dom"/>
</dbReference>
<accession>S0EXX8</accession>
<comment type="function">
    <text evidence="7">May play a role in DNA repair. It seems to be involved in an RecBC-independent recombinational process of DNA repair. It may act with RecF and RecO.</text>
</comment>
<dbReference type="Gene3D" id="6.10.250.240">
    <property type="match status" value="1"/>
</dbReference>
<dbReference type="RefSeq" id="WP_016482216.1">
    <property type="nucleotide sequence ID" value="NC_021487.1"/>
</dbReference>
<protein>
    <recommendedName>
        <fullName evidence="7">Recombination protein RecR</fullName>
    </recommendedName>
</protein>
<dbReference type="Gene3D" id="3.30.60.80">
    <property type="match status" value="1"/>
</dbReference>
<organism evidence="9 10">
    <name type="scientific">Chthonomonas calidirosea (strain DSM 23976 / ICMP 18418 / T49)</name>
    <dbReference type="NCBI Taxonomy" id="1303518"/>
    <lineage>
        <taxon>Bacteria</taxon>
        <taxon>Bacillati</taxon>
        <taxon>Armatimonadota</taxon>
        <taxon>Chthonomonadia</taxon>
        <taxon>Chthonomonadales</taxon>
        <taxon>Chthonomonadaceae</taxon>
        <taxon>Chthonomonas</taxon>
    </lineage>
</organism>